<dbReference type="InterPro" id="IPR047959">
    <property type="entry name" value="Transpos_IS5"/>
</dbReference>
<feature type="domain" description="Transposase IS4-like" evidence="5">
    <location>
        <begin position="135"/>
        <end position="302"/>
    </location>
</feature>
<evidence type="ECO:0000259" key="5">
    <source>
        <dbReference type="Pfam" id="PF01609"/>
    </source>
</evidence>
<dbReference type="RefSeq" id="WP_100904559.1">
    <property type="nucleotide sequence ID" value="NZ_CP017766.1"/>
</dbReference>
<name>A0A2H4V923_9EURY</name>
<proteinExistence type="predicted"/>
<accession>A0A2H4V923</accession>
<dbReference type="EMBL" id="CP017766">
    <property type="protein sequence ID" value="AUB54587.1"/>
    <property type="molecule type" value="Genomic_DNA"/>
</dbReference>
<evidence type="ECO:0000313" key="7">
    <source>
        <dbReference type="EMBL" id="AUB54587.1"/>
    </source>
</evidence>
<dbReference type="Proteomes" id="UP000232806">
    <property type="component" value="Chromosome"/>
</dbReference>
<evidence type="ECO:0000256" key="3">
    <source>
        <dbReference type="ARBA" id="ARBA00023172"/>
    </source>
</evidence>
<dbReference type="GO" id="GO:0003677">
    <property type="term" value="F:DNA binding"/>
    <property type="evidence" value="ECO:0007669"/>
    <property type="project" value="UniProtKB-KW"/>
</dbReference>
<comment type="function">
    <text evidence="1">Involved in the transposition of the insertion sequence IS5.</text>
</comment>
<dbReference type="Pfam" id="PF05598">
    <property type="entry name" value="DUF772"/>
    <property type="match status" value="1"/>
</dbReference>
<protein>
    <submittedName>
        <fullName evidence="7">IS5 family transposase</fullName>
    </submittedName>
</protein>
<feature type="domain" description="Transposase InsH N-terminal" evidence="6">
    <location>
        <begin position="15"/>
        <end position="109"/>
    </location>
</feature>
<dbReference type="EMBL" id="CP017766">
    <property type="protein sequence ID" value="AUB55406.1"/>
    <property type="molecule type" value="Genomic_DNA"/>
</dbReference>
<evidence type="ECO:0000313" key="8">
    <source>
        <dbReference type="EMBL" id="AUB55406.1"/>
    </source>
</evidence>
<evidence type="ECO:0000313" key="9">
    <source>
        <dbReference type="Proteomes" id="UP000232806"/>
    </source>
</evidence>
<dbReference type="NCBIfam" id="NF033581">
    <property type="entry name" value="transpos_IS5_4"/>
    <property type="match status" value="1"/>
</dbReference>
<dbReference type="PANTHER" id="PTHR35604">
    <property type="entry name" value="TRANSPOSASE INSH FOR INSERTION SEQUENCE ELEMENT IS5A-RELATED"/>
    <property type="match status" value="1"/>
</dbReference>
<dbReference type="GO" id="GO:0006313">
    <property type="term" value="P:DNA transposition"/>
    <property type="evidence" value="ECO:0007669"/>
    <property type="project" value="InterPro"/>
</dbReference>
<reference evidence="7 9" key="1">
    <citation type="submission" date="2016-10" db="EMBL/GenBank/DDBJ databases">
        <title>Comparative genomics between deep and shallow subseafloor isolates.</title>
        <authorList>
            <person name="Ishii S."/>
            <person name="Miller J.R."/>
            <person name="Sutton G."/>
            <person name="Suzuki S."/>
            <person name="Methe B."/>
            <person name="Inagaki F."/>
            <person name="Imachi H."/>
        </authorList>
    </citation>
    <scope>NUCLEOTIDE SEQUENCE [LARGE SCALE GENOMIC DNA]</scope>
    <source>
        <strain evidence="7 9">MO-MB1</strain>
    </source>
</reference>
<gene>
    <name evidence="7" type="ORF">BK007_00130</name>
    <name evidence="8" type="ORF">BK007_04825</name>
</gene>
<evidence type="ECO:0000256" key="4">
    <source>
        <dbReference type="SAM" id="MobiDB-lite"/>
    </source>
</evidence>
<evidence type="ECO:0000259" key="6">
    <source>
        <dbReference type="Pfam" id="PF05598"/>
    </source>
</evidence>
<dbReference type="GeneID" id="35120895"/>
<evidence type="ECO:0000256" key="1">
    <source>
        <dbReference type="ARBA" id="ARBA00003544"/>
    </source>
</evidence>
<dbReference type="InterPro" id="IPR008490">
    <property type="entry name" value="Transposase_InsH_N"/>
</dbReference>
<dbReference type="PANTHER" id="PTHR35604:SF2">
    <property type="entry name" value="TRANSPOSASE INSH FOR INSERTION SEQUENCE ELEMENT IS5A-RELATED"/>
    <property type="match status" value="1"/>
</dbReference>
<organism evidence="7 9">
    <name type="scientific">Methanobacterium subterraneum</name>
    <dbReference type="NCBI Taxonomy" id="59277"/>
    <lineage>
        <taxon>Archaea</taxon>
        <taxon>Methanobacteriati</taxon>
        <taxon>Methanobacteriota</taxon>
        <taxon>Methanomada group</taxon>
        <taxon>Methanobacteria</taxon>
        <taxon>Methanobacteriales</taxon>
        <taxon>Methanobacteriaceae</taxon>
        <taxon>Methanobacterium</taxon>
    </lineage>
</organism>
<dbReference type="Pfam" id="PF01609">
    <property type="entry name" value="DDE_Tnp_1"/>
    <property type="match status" value="1"/>
</dbReference>
<dbReference type="OrthoDB" id="148050at2157"/>
<feature type="compositionally biased region" description="Basic and acidic residues" evidence="4">
    <location>
        <begin position="149"/>
        <end position="159"/>
    </location>
</feature>
<dbReference type="InterPro" id="IPR002559">
    <property type="entry name" value="Transposase_11"/>
</dbReference>
<keyword evidence="2" id="KW-0238">DNA-binding</keyword>
<evidence type="ECO:0000256" key="2">
    <source>
        <dbReference type="ARBA" id="ARBA00023125"/>
    </source>
</evidence>
<keyword evidence="3" id="KW-0233">DNA recombination</keyword>
<dbReference type="AlphaFoldDB" id="A0A2H4V923"/>
<dbReference type="GO" id="GO:0004803">
    <property type="term" value="F:transposase activity"/>
    <property type="evidence" value="ECO:0007669"/>
    <property type="project" value="InterPro"/>
</dbReference>
<feature type="region of interest" description="Disordered" evidence="4">
    <location>
        <begin position="149"/>
        <end position="175"/>
    </location>
</feature>
<sequence>MKSFDDYLLNKEYARVERLGDKLAEVEPLIDWEVFRPIIREMYDNRTERGGRPNNDEVVMIKMLVLQSWYGLSDPELERQATDRISFRKFLGFPDDIPDRATVWSFRERLSYTGKDKEIWEELQQQIDSKGLKVKEGVIQDATFITADPGHKKVDEPRGPRAKTRRSKDGTWAKKGKKSSFGYKLHTKMDMEYELIRELETTTAKVHDSQIDLSQPGEIMYRDRGYFGGQCKGHNATMNRATRGHPLEIREKMRNKRISCKRSPGERPYAVIKTIFRSGHTRLTNILRNHTRNIFNCFSYNLLQLNTLTYKSDKLANAIIK</sequence>